<dbReference type="InterPro" id="IPR032710">
    <property type="entry name" value="NTF2-like_dom_sf"/>
</dbReference>
<dbReference type="Proteomes" id="UP000659698">
    <property type="component" value="Unassembled WGS sequence"/>
</dbReference>
<dbReference type="SUPFAM" id="SSF54427">
    <property type="entry name" value="NTF2-like"/>
    <property type="match status" value="1"/>
</dbReference>
<gene>
    <name evidence="2" type="ORF">H7U12_04320</name>
</gene>
<keyword evidence="3" id="KW-1185">Reference proteome</keyword>
<reference evidence="2 3" key="1">
    <citation type="journal article" date="2019" name="Int. J. Syst. Evol. Microbiol.">
        <title>Rufibacter sediminis sp. nov., isolated from freshwater lake sediment.</title>
        <authorList>
            <person name="Qu J.H."/>
            <person name="Zhang L.J."/>
            <person name="Fu Y.H."/>
            <person name="Li H.F."/>
        </authorList>
    </citation>
    <scope>NUCLEOTIDE SEQUENCE [LARGE SCALE GENOMIC DNA]</scope>
    <source>
        <strain evidence="2 3">H-1</strain>
    </source>
</reference>
<dbReference type="Pfam" id="PF00903">
    <property type="entry name" value="Glyoxalase"/>
    <property type="match status" value="1"/>
</dbReference>
<accession>A0ABR6VNZ4</accession>
<dbReference type="InterPro" id="IPR004360">
    <property type="entry name" value="Glyas_Fos-R_dOase_dom"/>
</dbReference>
<evidence type="ECO:0000313" key="3">
    <source>
        <dbReference type="Proteomes" id="UP000659698"/>
    </source>
</evidence>
<proteinExistence type="predicted"/>
<dbReference type="PROSITE" id="PS51819">
    <property type="entry name" value="VOC"/>
    <property type="match status" value="1"/>
</dbReference>
<name>A0ABR6VNZ4_9BACT</name>
<protein>
    <submittedName>
        <fullName evidence="2">VOC family protein</fullName>
    </submittedName>
</protein>
<comment type="caution">
    <text evidence="2">The sequence shown here is derived from an EMBL/GenBank/DDBJ whole genome shotgun (WGS) entry which is preliminary data.</text>
</comment>
<feature type="domain" description="VOC" evidence="1">
    <location>
        <begin position="2"/>
        <end position="113"/>
    </location>
</feature>
<dbReference type="InterPro" id="IPR037523">
    <property type="entry name" value="VOC_core"/>
</dbReference>
<evidence type="ECO:0000313" key="2">
    <source>
        <dbReference type="EMBL" id="MBC3538893.1"/>
    </source>
</evidence>
<dbReference type="SUPFAM" id="SSF54593">
    <property type="entry name" value="Glyoxalase/Bleomycin resistance protein/Dihydroxybiphenyl dioxygenase"/>
    <property type="match status" value="1"/>
</dbReference>
<dbReference type="Gene3D" id="3.10.180.10">
    <property type="entry name" value="2,3-Dihydroxybiphenyl 1,2-Dioxygenase, domain 1"/>
    <property type="match status" value="1"/>
</dbReference>
<dbReference type="EMBL" id="JACOAF010000010">
    <property type="protein sequence ID" value="MBC3538893.1"/>
    <property type="molecule type" value="Genomic_DNA"/>
</dbReference>
<sequence length="265" mass="29391">MALNQVTVSVHNLPEAVAFYKGLGLHLIVQAPQYARFVCPNGLSTFSVHLHDDGTFPPSGTTVYFECVQLDQQVASLKSRGYVFEQDPTDQPWEWHEAYLHDPSGNRICLYHASENRVNPGWRLPESKAKYFLTEARFTNWLNSIQTALSDNDAITFQKLFAADVRLLESPFAAPVFGSGKVKHHWDKAMGLYANVSYNLIGVQGNVGYAQLEGTWGTSESVVYSAMLALRFNPAGLCTEVIVWGGPTISRGVMLKNVSGVFSRN</sequence>
<dbReference type="Gene3D" id="3.10.450.50">
    <property type="match status" value="1"/>
</dbReference>
<evidence type="ECO:0000259" key="1">
    <source>
        <dbReference type="PROSITE" id="PS51819"/>
    </source>
</evidence>
<organism evidence="2 3">
    <name type="scientific">Rufibacter sediminis</name>
    <dbReference type="NCBI Taxonomy" id="2762756"/>
    <lineage>
        <taxon>Bacteria</taxon>
        <taxon>Pseudomonadati</taxon>
        <taxon>Bacteroidota</taxon>
        <taxon>Cytophagia</taxon>
        <taxon>Cytophagales</taxon>
        <taxon>Hymenobacteraceae</taxon>
        <taxon>Rufibacter</taxon>
    </lineage>
</organism>
<dbReference type="InterPro" id="IPR029068">
    <property type="entry name" value="Glyas_Bleomycin-R_OHBP_Dase"/>
</dbReference>